<feature type="domain" description="HTH luxR-type" evidence="4">
    <location>
        <begin position="152"/>
        <end position="217"/>
    </location>
</feature>
<evidence type="ECO:0000313" key="6">
    <source>
        <dbReference type="Proteomes" id="UP000737171"/>
    </source>
</evidence>
<accession>A0ABX2EBP9</accession>
<dbReference type="SMART" id="SM00421">
    <property type="entry name" value="HTH_LUXR"/>
    <property type="match status" value="1"/>
</dbReference>
<dbReference type="Proteomes" id="UP000737171">
    <property type="component" value="Unassembled WGS sequence"/>
</dbReference>
<sequence>MSTLCAVPAASMPGHPSIPAVFDSDAAAGTQAPVIQEWLAPVLDQIDYGLVVLGASMRVLHINASAHGELRHGSHALQLLGNCLAARAPADAAALAQAVEAAVTRQIRRLLAVGSARQRMTVAVVPVRLARRDAALLVLERRAVCSQLSIQCFGRAHDLTLTESRVLALVCEGRSPQQIAQIQGVALSTVRTQLSSVRAKTGVASLRDLVRCIAALPPLVSVLPVGATPA</sequence>
<dbReference type="CDD" id="cd06170">
    <property type="entry name" value="LuxR_C_like"/>
    <property type="match status" value="1"/>
</dbReference>
<gene>
    <name evidence="5" type="ORF">HLB44_03085</name>
</gene>
<dbReference type="PANTHER" id="PTHR44688">
    <property type="entry name" value="DNA-BINDING TRANSCRIPTIONAL ACTIVATOR DEVR_DOSR"/>
    <property type="match status" value="1"/>
</dbReference>
<dbReference type="PRINTS" id="PR00038">
    <property type="entry name" value="HTHLUXR"/>
</dbReference>
<evidence type="ECO:0000259" key="4">
    <source>
        <dbReference type="PROSITE" id="PS50043"/>
    </source>
</evidence>
<keyword evidence="6" id="KW-1185">Reference proteome</keyword>
<dbReference type="SUPFAM" id="SSF46894">
    <property type="entry name" value="C-terminal effector domain of the bipartite response regulators"/>
    <property type="match status" value="1"/>
</dbReference>
<keyword evidence="2" id="KW-0238">DNA-binding</keyword>
<organism evidence="5 6">
    <name type="scientific">Pseudaquabacterium terrae</name>
    <dbReference type="NCBI Taxonomy" id="2732868"/>
    <lineage>
        <taxon>Bacteria</taxon>
        <taxon>Pseudomonadati</taxon>
        <taxon>Pseudomonadota</taxon>
        <taxon>Betaproteobacteria</taxon>
        <taxon>Burkholderiales</taxon>
        <taxon>Sphaerotilaceae</taxon>
        <taxon>Pseudaquabacterium</taxon>
    </lineage>
</organism>
<dbReference type="RefSeq" id="WP_173120475.1">
    <property type="nucleotide sequence ID" value="NZ_JABRWJ010000001.1"/>
</dbReference>
<evidence type="ECO:0000313" key="5">
    <source>
        <dbReference type="EMBL" id="NRF65966.1"/>
    </source>
</evidence>
<dbReference type="InterPro" id="IPR000792">
    <property type="entry name" value="Tscrpt_reg_LuxR_C"/>
</dbReference>
<name>A0ABX2EBP9_9BURK</name>
<evidence type="ECO:0000256" key="1">
    <source>
        <dbReference type="ARBA" id="ARBA00023015"/>
    </source>
</evidence>
<dbReference type="PROSITE" id="PS50043">
    <property type="entry name" value="HTH_LUXR_2"/>
    <property type="match status" value="1"/>
</dbReference>
<dbReference type="EMBL" id="JABRWJ010000001">
    <property type="protein sequence ID" value="NRF65966.1"/>
    <property type="molecule type" value="Genomic_DNA"/>
</dbReference>
<keyword evidence="1" id="KW-0805">Transcription regulation</keyword>
<dbReference type="Pfam" id="PF00196">
    <property type="entry name" value="GerE"/>
    <property type="match status" value="1"/>
</dbReference>
<reference evidence="5 6" key="1">
    <citation type="submission" date="2020-05" db="EMBL/GenBank/DDBJ databases">
        <title>Aquincola sp. isolate from soil.</title>
        <authorList>
            <person name="Han J."/>
            <person name="Kim D.-U."/>
        </authorList>
    </citation>
    <scope>NUCLEOTIDE SEQUENCE [LARGE SCALE GENOMIC DNA]</scope>
    <source>
        <strain evidence="5 6">S2</strain>
    </source>
</reference>
<protein>
    <submittedName>
        <fullName evidence="5">Helix-turn-helix domain-containing protein</fullName>
    </submittedName>
</protein>
<dbReference type="InterPro" id="IPR016032">
    <property type="entry name" value="Sig_transdc_resp-reg_C-effctor"/>
</dbReference>
<dbReference type="InterPro" id="IPR036388">
    <property type="entry name" value="WH-like_DNA-bd_sf"/>
</dbReference>
<comment type="caution">
    <text evidence="5">The sequence shown here is derived from an EMBL/GenBank/DDBJ whole genome shotgun (WGS) entry which is preliminary data.</text>
</comment>
<dbReference type="Gene3D" id="1.10.10.10">
    <property type="entry name" value="Winged helix-like DNA-binding domain superfamily/Winged helix DNA-binding domain"/>
    <property type="match status" value="1"/>
</dbReference>
<evidence type="ECO:0000256" key="3">
    <source>
        <dbReference type="ARBA" id="ARBA00023163"/>
    </source>
</evidence>
<proteinExistence type="predicted"/>
<keyword evidence="3" id="KW-0804">Transcription</keyword>
<dbReference type="PANTHER" id="PTHR44688:SF16">
    <property type="entry name" value="DNA-BINDING TRANSCRIPTIONAL ACTIVATOR DEVR_DOSR"/>
    <property type="match status" value="1"/>
</dbReference>
<evidence type="ECO:0000256" key="2">
    <source>
        <dbReference type="ARBA" id="ARBA00023125"/>
    </source>
</evidence>